<organism evidence="6 7">
    <name type="scientific">Alkalibaculum bacchi</name>
    <dbReference type="NCBI Taxonomy" id="645887"/>
    <lineage>
        <taxon>Bacteria</taxon>
        <taxon>Bacillati</taxon>
        <taxon>Bacillota</taxon>
        <taxon>Clostridia</taxon>
        <taxon>Eubacteriales</taxon>
        <taxon>Eubacteriaceae</taxon>
        <taxon>Alkalibaculum</taxon>
    </lineage>
</organism>
<dbReference type="Pfam" id="PF06429">
    <property type="entry name" value="Flg_bbr_C"/>
    <property type="match status" value="1"/>
</dbReference>
<feature type="domain" description="Flagellar basal body rod protein N-terminal" evidence="3">
    <location>
        <begin position="5"/>
        <end position="35"/>
    </location>
</feature>
<dbReference type="InterPro" id="IPR053967">
    <property type="entry name" value="LlgE_F_G-like_D1"/>
</dbReference>
<keyword evidence="7" id="KW-1185">Reference proteome</keyword>
<protein>
    <submittedName>
        <fullName evidence="6">Flagellar basal-body rod protein FlgG</fullName>
    </submittedName>
</protein>
<dbReference type="PANTHER" id="PTHR30435:SF19">
    <property type="entry name" value="FLAGELLAR BASAL-BODY ROD PROTEIN FLGG"/>
    <property type="match status" value="1"/>
</dbReference>
<name>A0A366IFC8_9FIRM</name>
<feature type="domain" description="Flagellar basal-body/hook protein C-terminal" evidence="4">
    <location>
        <begin position="203"/>
        <end position="247"/>
    </location>
</feature>
<gene>
    <name evidence="6" type="ORF">DES36_101137</name>
</gene>
<evidence type="ECO:0000256" key="2">
    <source>
        <dbReference type="RuleBase" id="RU362116"/>
    </source>
</evidence>
<evidence type="ECO:0000313" key="7">
    <source>
        <dbReference type="Proteomes" id="UP000253490"/>
    </source>
</evidence>
<dbReference type="InterPro" id="IPR020013">
    <property type="entry name" value="Flagellar_FlgE/F/G"/>
</dbReference>
<dbReference type="Pfam" id="PF00460">
    <property type="entry name" value="Flg_bb_rod"/>
    <property type="match status" value="1"/>
</dbReference>
<dbReference type="OrthoDB" id="9800375at2"/>
<evidence type="ECO:0000313" key="6">
    <source>
        <dbReference type="EMBL" id="RBP70083.1"/>
    </source>
</evidence>
<comment type="caution">
    <text evidence="6">The sequence shown here is derived from an EMBL/GenBank/DDBJ whole genome shotgun (WGS) entry which is preliminary data.</text>
</comment>
<dbReference type="GO" id="GO:0009425">
    <property type="term" value="C:bacterial-type flagellum basal body"/>
    <property type="evidence" value="ECO:0007669"/>
    <property type="project" value="UniProtKB-SubCell"/>
</dbReference>
<dbReference type="Pfam" id="PF22692">
    <property type="entry name" value="LlgE_F_G_D1"/>
    <property type="match status" value="1"/>
</dbReference>
<keyword evidence="6" id="KW-0966">Cell projection</keyword>
<evidence type="ECO:0000256" key="1">
    <source>
        <dbReference type="ARBA" id="ARBA00009677"/>
    </source>
</evidence>
<reference evidence="6 7" key="1">
    <citation type="submission" date="2018-06" db="EMBL/GenBank/DDBJ databases">
        <title>Genomic Encyclopedia of Type Strains, Phase IV (KMG-IV): sequencing the most valuable type-strain genomes for metagenomic binning, comparative biology and taxonomic classification.</title>
        <authorList>
            <person name="Goeker M."/>
        </authorList>
    </citation>
    <scope>NUCLEOTIDE SEQUENCE [LARGE SCALE GENOMIC DNA]</scope>
    <source>
        <strain evidence="6 7">DSM 22112</strain>
    </source>
</reference>
<dbReference type="GO" id="GO:0071978">
    <property type="term" value="P:bacterial-type flagellum-dependent swarming motility"/>
    <property type="evidence" value="ECO:0007669"/>
    <property type="project" value="TreeGrafter"/>
</dbReference>
<dbReference type="PANTHER" id="PTHR30435">
    <property type="entry name" value="FLAGELLAR PROTEIN"/>
    <property type="match status" value="1"/>
</dbReference>
<accession>A0A366IFC8</accession>
<sequence>MIRSLYTLNRNMNVLQKKQENVSANITNVNTVGYKFQDMVQSTLESKEMVNFTAGRNENLEHRLGGYVYGNQLDQVYTDFSQGSLVQTDKTTDFAIIDRGFFVIEMGNGQYGYTRNGNFKISNEGILTTLDGYSVMGIDENGQLEQIPIQNNEVHIDNRGFFPEEEIYLLVVDFEDYTNLRTIGNTIFTSEAEAYNRVNGEVRQGYVEASNVQVADELIRMIEISREFESNQKLLHAADETLNKAVNELGRL</sequence>
<comment type="similarity">
    <text evidence="1 2">Belongs to the flagella basal body rod proteins family.</text>
</comment>
<dbReference type="RefSeq" id="WP_113919294.1">
    <property type="nucleotide sequence ID" value="NZ_QNRX01000001.1"/>
</dbReference>
<dbReference type="SUPFAM" id="SSF117143">
    <property type="entry name" value="Flagellar hook protein flgE"/>
    <property type="match status" value="1"/>
</dbReference>
<dbReference type="AlphaFoldDB" id="A0A366IFC8"/>
<evidence type="ECO:0000259" key="5">
    <source>
        <dbReference type="Pfam" id="PF22692"/>
    </source>
</evidence>
<evidence type="ECO:0000259" key="4">
    <source>
        <dbReference type="Pfam" id="PF06429"/>
    </source>
</evidence>
<feature type="domain" description="Flagellar hook protein FlgE/F/G-like D1" evidence="5">
    <location>
        <begin position="95"/>
        <end position="160"/>
    </location>
</feature>
<dbReference type="Proteomes" id="UP000253490">
    <property type="component" value="Unassembled WGS sequence"/>
</dbReference>
<dbReference type="InterPro" id="IPR037925">
    <property type="entry name" value="FlgE/F/G-like"/>
</dbReference>
<proteinExistence type="inferred from homology"/>
<dbReference type="InterPro" id="IPR010930">
    <property type="entry name" value="Flg_bb/hook_C_dom"/>
</dbReference>
<comment type="subcellular location">
    <subcellularLocation>
        <location evidence="2">Bacterial flagellum basal body</location>
    </subcellularLocation>
</comment>
<dbReference type="InterPro" id="IPR001444">
    <property type="entry name" value="Flag_bb_rod_N"/>
</dbReference>
<keyword evidence="6" id="KW-0969">Cilium</keyword>
<evidence type="ECO:0000259" key="3">
    <source>
        <dbReference type="Pfam" id="PF00460"/>
    </source>
</evidence>
<keyword evidence="2" id="KW-0975">Bacterial flagellum</keyword>
<keyword evidence="6" id="KW-0282">Flagellum</keyword>
<dbReference type="NCBIfam" id="TIGR03506">
    <property type="entry name" value="FlgEFG_subfam"/>
    <property type="match status" value="1"/>
</dbReference>
<dbReference type="EMBL" id="QNRX01000001">
    <property type="protein sequence ID" value="RBP70083.1"/>
    <property type="molecule type" value="Genomic_DNA"/>
</dbReference>